<gene>
    <name evidence="9" type="primary">nhaS2</name>
    <name evidence="9" type="ORF">SRIMR7_27540</name>
</gene>
<evidence type="ECO:0000256" key="4">
    <source>
        <dbReference type="ARBA" id="ARBA00022989"/>
    </source>
</evidence>
<feature type="transmembrane region" description="Helical" evidence="7">
    <location>
        <begin position="315"/>
        <end position="338"/>
    </location>
</feature>
<dbReference type="GeneID" id="66854960"/>
<evidence type="ECO:0000256" key="2">
    <source>
        <dbReference type="ARBA" id="ARBA00022448"/>
    </source>
</evidence>
<evidence type="ECO:0000256" key="3">
    <source>
        <dbReference type="ARBA" id="ARBA00022692"/>
    </source>
</evidence>
<dbReference type="InterPro" id="IPR038770">
    <property type="entry name" value="Na+/solute_symporter_sf"/>
</dbReference>
<keyword evidence="10" id="KW-1185">Reference proteome</keyword>
<feature type="transmembrane region" description="Helical" evidence="7">
    <location>
        <begin position="135"/>
        <end position="161"/>
    </location>
</feature>
<feature type="transmembrane region" description="Helical" evidence="7">
    <location>
        <begin position="381"/>
        <end position="401"/>
    </location>
</feature>
<feature type="domain" description="Cation/H+ exchanger transmembrane" evidence="8">
    <location>
        <begin position="16"/>
        <end position="397"/>
    </location>
</feature>
<reference evidence="9 10" key="1">
    <citation type="submission" date="2022-03" db="EMBL/GenBank/DDBJ databases">
        <title>Complete genome of Streptomyces rimosus ssp. rimosus R7 (=ATCC 10970).</title>
        <authorList>
            <person name="Beganovic S."/>
            <person name="Ruckert C."/>
            <person name="Busche T."/>
            <person name="Kalinowski J."/>
            <person name="Wittmann C."/>
        </authorList>
    </citation>
    <scope>NUCLEOTIDE SEQUENCE [LARGE SCALE GENOMIC DNA]</scope>
    <source>
        <strain evidence="9 10">R7</strain>
    </source>
</reference>
<feature type="transmembrane region" description="Helical" evidence="7">
    <location>
        <begin position="173"/>
        <end position="197"/>
    </location>
</feature>
<feature type="transmembrane region" description="Helical" evidence="7">
    <location>
        <begin position="36"/>
        <end position="58"/>
    </location>
</feature>
<keyword evidence="6 7" id="KW-0472">Membrane</keyword>
<keyword evidence="2" id="KW-0813">Transport</keyword>
<evidence type="ECO:0000256" key="1">
    <source>
        <dbReference type="ARBA" id="ARBA00004141"/>
    </source>
</evidence>
<dbReference type="Pfam" id="PF00999">
    <property type="entry name" value="Na_H_Exchanger"/>
    <property type="match status" value="1"/>
</dbReference>
<dbReference type="RefSeq" id="WP_003980761.1">
    <property type="nucleotide sequence ID" value="NZ_CP043497.1"/>
</dbReference>
<feature type="transmembrane region" description="Helical" evidence="7">
    <location>
        <begin position="6"/>
        <end position="24"/>
    </location>
</feature>
<dbReference type="EMBL" id="CP094298">
    <property type="protein sequence ID" value="UNZ05908.1"/>
    <property type="molecule type" value="Genomic_DNA"/>
</dbReference>
<dbReference type="PANTHER" id="PTHR32468:SF0">
    <property type="entry name" value="K(+)_H(+) ANTIPORTER 1"/>
    <property type="match status" value="1"/>
</dbReference>
<evidence type="ECO:0000313" key="10">
    <source>
        <dbReference type="Proteomes" id="UP000829494"/>
    </source>
</evidence>
<keyword evidence="4 7" id="KW-1133">Transmembrane helix</keyword>
<dbReference type="PANTHER" id="PTHR32468">
    <property type="entry name" value="CATION/H + ANTIPORTER"/>
    <property type="match status" value="1"/>
</dbReference>
<proteinExistence type="predicted"/>
<keyword evidence="3 7" id="KW-0812">Transmembrane</keyword>
<feature type="transmembrane region" description="Helical" evidence="7">
    <location>
        <begin position="203"/>
        <end position="223"/>
    </location>
</feature>
<sequence length="422" mass="43500">MSTTELGPVFFLAVVVILLVCRLVGRALRALGQPPVVGEMVAGVVLGPSVLGLLAPGVEAALFPPELRPALYVAGQIGLVVFMFQTGYEFRTAGIRRVAKPATMISSAGILVPFALGVGLTYAVHDSVDVFPKDVAVGVSALFVGVTLAITAFPMLARIITERGLTGTRFGSLSLASGAVDDALAWVLLAGVLGMAGSGTGPLLIALAGSAGLVVVLALLARSGTRLAGLTHRRAPDELLLVTVVLLFLAAWYTDRIGLYAVFGAFSLGVVFPRSEAVDRAIEAIGPISRIVFLPLFFTYSGLNTDFALLASPGLLLFTVACVALAVLGKLGACWLAARAAGEEGAVALRIGTLMNARGLMQLIAINIGLAAGIVTPSLFAVLVVVALVTTVMATPLLTLWDRIDARRAVGPARAERVGAAP</sequence>
<accession>A0ABY3Z702</accession>
<feature type="transmembrane region" description="Helical" evidence="7">
    <location>
        <begin position="359"/>
        <end position="375"/>
    </location>
</feature>
<name>A0ABY3Z702_STRRM</name>
<feature type="transmembrane region" description="Helical" evidence="7">
    <location>
        <begin position="102"/>
        <end position="123"/>
    </location>
</feature>
<evidence type="ECO:0000256" key="7">
    <source>
        <dbReference type="SAM" id="Phobius"/>
    </source>
</evidence>
<dbReference type="Gene3D" id="1.20.1530.20">
    <property type="match status" value="1"/>
</dbReference>
<dbReference type="InterPro" id="IPR050794">
    <property type="entry name" value="CPA2_transporter"/>
</dbReference>
<feature type="transmembrane region" description="Helical" evidence="7">
    <location>
        <begin position="235"/>
        <end position="253"/>
    </location>
</feature>
<comment type="subcellular location">
    <subcellularLocation>
        <location evidence="1">Membrane</location>
        <topology evidence="1">Multi-pass membrane protein</topology>
    </subcellularLocation>
</comment>
<evidence type="ECO:0000313" key="9">
    <source>
        <dbReference type="EMBL" id="UNZ05908.1"/>
    </source>
</evidence>
<protein>
    <submittedName>
        <fullName evidence="9">High-affinity Na(+)/H(+) antiporter NhaS3</fullName>
    </submittedName>
</protein>
<dbReference type="Proteomes" id="UP000829494">
    <property type="component" value="Chromosome"/>
</dbReference>
<evidence type="ECO:0000256" key="5">
    <source>
        <dbReference type="ARBA" id="ARBA00023065"/>
    </source>
</evidence>
<keyword evidence="5" id="KW-0406">Ion transport</keyword>
<feature type="transmembrane region" description="Helical" evidence="7">
    <location>
        <begin position="70"/>
        <end position="90"/>
    </location>
</feature>
<organism evidence="9 10">
    <name type="scientific">Streptomyces rimosus subsp. rimosus</name>
    <dbReference type="NCBI Taxonomy" id="132474"/>
    <lineage>
        <taxon>Bacteria</taxon>
        <taxon>Bacillati</taxon>
        <taxon>Actinomycetota</taxon>
        <taxon>Actinomycetes</taxon>
        <taxon>Kitasatosporales</taxon>
        <taxon>Streptomycetaceae</taxon>
        <taxon>Streptomyces</taxon>
    </lineage>
</organism>
<dbReference type="InterPro" id="IPR006153">
    <property type="entry name" value="Cation/H_exchanger_TM"/>
</dbReference>
<evidence type="ECO:0000259" key="8">
    <source>
        <dbReference type="Pfam" id="PF00999"/>
    </source>
</evidence>
<evidence type="ECO:0000256" key="6">
    <source>
        <dbReference type="ARBA" id="ARBA00023136"/>
    </source>
</evidence>